<keyword evidence="3" id="KW-0238">DNA-binding</keyword>
<keyword evidence="4" id="KW-0804">Transcription</keyword>
<proteinExistence type="inferred from homology"/>
<comment type="similarity">
    <text evidence="1">Belongs to the LysR transcriptional regulatory family.</text>
</comment>
<dbReference type="PANTHER" id="PTHR30537">
    <property type="entry name" value="HTH-TYPE TRANSCRIPTIONAL REGULATOR"/>
    <property type="match status" value="1"/>
</dbReference>
<dbReference type="CDD" id="cd08432">
    <property type="entry name" value="PBP2_GcdR_TrpI_HvrB_AmpR_like"/>
    <property type="match status" value="1"/>
</dbReference>
<dbReference type="Pfam" id="PF03466">
    <property type="entry name" value="LysR_substrate"/>
    <property type="match status" value="1"/>
</dbReference>
<gene>
    <name evidence="6" type="ORF">PDM29_08005</name>
</gene>
<keyword evidence="2" id="KW-0805">Transcription regulation</keyword>
<keyword evidence="7" id="KW-1185">Reference proteome</keyword>
<evidence type="ECO:0000256" key="1">
    <source>
        <dbReference type="ARBA" id="ARBA00009437"/>
    </source>
</evidence>
<evidence type="ECO:0000313" key="6">
    <source>
        <dbReference type="EMBL" id="WNH54205.1"/>
    </source>
</evidence>
<dbReference type="RefSeq" id="WP_311193317.1">
    <property type="nucleotide sequence ID" value="NZ_CP115541.1"/>
</dbReference>
<dbReference type="Gene3D" id="1.10.10.10">
    <property type="entry name" value="Winged helix-like DNA-binding domain superfamily/Winged helix DNA-binding domain"/>
    <property type="match status" value="1"/>
</dbReference>
<dbReference type="SUPFAM" id="SSF53850">
    <property type="entry name" value="Periplasmic binding protein-like II"/>
    <property type="match status" value="1"/>
</dbReference>
<dbReference type="InterPro" id="IPR036388">
    <property type="entry name" value="WH-like_DNA-bd_sf"/>
</dbReference>
<evidence type="ECO:0000256" key="2">
    <source>
        <dbReference type="ARBA" id="ARBA00023015"/>
    </source>
</evidence>
<name>A0ABY9YTD5_9GAMM</name>
<organism evidence="6 7">
    <name type="scientific">Stenotrophomonas oahuensis</name>
    <dbReference type="NCBI Taxonomy" id="3003271"/>
    <lineage>
        <taxon>Bacteria</taxon>
        <taxon>Pseudomonadati</taxon>
        <taxon>Pseudomonadota</taxon>
        <taxon>Gammaproteobacteria</taxon>
        <taxon>Lysobacterales</taxon>
        <taxon>Lysobacteraceae</taxon>
        <taxon>Stenotrophomonas</taxon>
    </lineage>
</organism>
<dbReference type="InterPro" id="IPR005119">
    <property type="entry name" value="LysR_subst-bd"/>
</dbReference>
<evidence type="ECO:0000256" key="4">
    <source>
        <dbReference type="ARBA" id="ARBA00023163"/>
    </source>
</evidence>
<dbReference type="PROSITE" id="PS50931">
    <property type="entry name" value="HTH_LYSR"/>
    <property type="match status" value="1"/>
</dbReference>
<dbReference type="Proteomes" id="UP001302072">
    <property type="component" value="Chromosome"/>
</dbReference>
<sequence length="330" mass="36583">MNDFRCLMVFAPETRYKRSFLRLWMILFHLLERPMRRLPPLSTLRAFEAAARHGSFKLAAAELSITPTAVSHSVRALEDFMEVKLFARQVRQVQLTDAGTQLYPVLQKGFDAFEAELTRLMRPQTRAKVTISATNAFTAKWLVPRMAAFRSEHANIDLQLHASDALVDLADPSFDIAIRYGKGNYPGADSEALFADVYAPVVNPMLAVETYGDLAKVPLIHFDWQRVSADNPTWLKWFAKAGVPWDASRPQLRFSDEGHAIQAAVAGQGIALLSVALVAEELAAGQLRRPFGPTLPGFTYHVTMQAQRTPSMAVAAVAAWLCRVGARSSG</sequence>
<feature type="domain" description="HTH lysR-type" evidence="5">
    <location>
        <begin position="39"/>
        <end position="96"/>
    </location>
</feature>
<protein>
    <submittedName>
        <fullName evidence="6">LysR substrate-binding domain-containing protein</fullName>
    </submittedName>
</protein>
<dbReference type="Gene3D" id="3.40.190.10">
    <property type="entry name" value="Periplasmic binding protein-like II"/>
    <property type="match status" value="2"/>
</dbReference>
<evidence type="ECO:0000313" key="7">
    <source>
        <dbReference type="Proteomes" id="UP001302072"/>
    </source>
</evidence>
<dbReference type="InterPro" id="IPR036390">
    <property type="entry name" value="WH_DNA-bd_sf"/>
</dbReference>
<accession>A0ABY9YTD5</accession>
<dbReference type="SUPFAM" id="SSF46785">
    <property type="entry name" value="Winged helix' DNA-binding domain"/>
    <property type="match status" value="1"/>
</dbReference>
<reference evidence="6 7" key="1">
    <citation type="submission" date="2022-12" db="EMBL/GenBank/DDBJ databases">
        <title>Two new species, Stenotrophomonas aracearum and Stenotrophomonas oahuensis, isolated from Anthurium (Araceae family) in Hawaii.</title>
        <authorList>
            <person name="Chunag S.C."/>
            <person name="Dobhal S."/>
            <person name="Alvarez A."/>
            <person name="Arif M."/>
        </authorList>
    </citation>
    <scope>NUCLEOTIDE SEQUENCE [LARGE SCALE GENOMIC DNA]</scope>
    <source>
        <strain evidence="6 7">A5586</strain>
    </source>
</reference>
<dbReference type="EMBL" id="CP115541">
    <property type="protein sequence ID" value="WNH54205.1"/>
    <property type="molecule type" value="Genomic_DNA"/>
</dbReference>
<evidence type="ECO:0000259" key="5">
    <source>
        <dbReference type="PROSITE" id="PS50931"/>
    </source>
</evidence>
<dbReference type="PANTHER" id="PTHR30537:SF26">
    <property type="entry name" value="GLYCINE CLEAVAGE SYSTEM TRANSCRIPTIONAL ACTIVATOR"/>
    <property type="match status" value="1"/>
</dbReference>
<evidence type="ECO:0000256" key="3">
    <source>
        <dbReference type="ARBA" id="ARBA00023125"/>
    </source>
</evidence>
<dbReference type="InterPro" id="IPR058163">
    <property type="entry name" value="LysR-type_TF_proteobact-type"/>
</dbReference>
<dbReference type="InterPro" id="IPR000847">
    <property type="entry name" value="LysR_HTH_N"/>
</dbReference>
<dbReference type="Pfam" id="PF00126">
    <property type="entry name" value="HTH_1"/>
    <property type="match status" value="1"/>
</dbReference>